<reference evidence="1" key="1">
    <citation type="submission" date="2021-06" db="EMBL/GenBank/DDBJ databases">
        <authorList>
            <person name="Kallberg Y."/>
            <person name="Tangrot J."/>
            <person name="Rosling A."/>
        </authorList>
    </citation>
    <scope>NUCLEOTIDE SEQUENCE</scope>
    <source>
        <strain evidence="1">MA453B</strain>
    </source>
</reference>
<evidence type="ECO:0000313" key="1">
    <source>
        <dbReference type="EMBL" id="CAG8644696.1"/>
    </source>
</evidence>
<accession>A0A9N9GYR4</accession>
<proteinExistence type="predicted"/>
<evidence type="ECO:0000313" key="2">
    <source>
        <dbReference type="Proteomes" id="UP000789405"/>
    </source>
</evidence>
<gene>
    <name evidence="1" type="ORF">DERYTH_LOCUS9850</name>
</gene>
<keyword evidence="2" id="KW-1185">Reference proteome</keyword>
<dbReference type="AlphaFoldDB" id="A0A9N9GYR4"/>
<name>A0A9N9GYR4_9GLOM</name>
<organism evidence="1 2">
    <name type="scientific">Dentiscutata erythropus</name>
    <dbReference type="NCBI Taxonomy" id="1348616"/>
    <lineage>
        <taxon>Eukaryota</taxon>
        <taxon>Fungi</taxon>
        <taxon>Fungi incertae sedis</taxon>
        <taxon>Mucoromycota</taxon>
        <taxon>Glomeromycotina</taxon>
        <taxon>Glomeromycetes</taxon>
        <taxon>Diversisporales</taxon>
        <taxon>Gigasporaceae</taxon>
        <taxon>Dentiscutata</taxon>
    </lineage>
</organism>
<protein>
    <submittedName>
        <fullName evidence="1">17668_t:CDS:1</fullName>
    </submittedName>
</protein>
<comment type="caution">
    <text evidence="1">The sequence shown here is derived from an EMBL/GenBank/DDBJ whole genome shotgun (WGS) entry which is preliminary data.</text>
</comment>
<dbReference type="OrthoDB" id="6359816at2759"/>
<sequence length="143" mass="17031">MFKSFPNEDQFKLILLEPTKYETNCEVPTVIVFRIVELNLIIGGYNPFKLKYSSMHSPSLKAKMEYSFMFKIDNDKKIKFVSILGTKYFNLKYNYIRPLNIFDFTFHHNYKNISYKQHFYPKILDGSYYNVEGLEVFKVVESG</sequence>
<dbReference type="Proteomes" id="UP000789405">
    <property type="component" value="Unassembled WGS sequence"/>
</dbReference>
<dbReference type="EMBL" id="CAJVPY010005513">
    <property type="protein sequence ID" value="CAG8644696.1"/>
    <property type="molecule type" value="Genomic_DNA"/>
</dbReference>